<gene>
    <name evidence="1" type="ORF">IRJ41_008767</name>
</gene>
<name>A0A9W7X5L3_TRIRA</name>
<keyword evidence="2" id="KW-1185">Reference proteome</keyword>
<organism evidence="1 2">
    <name type="scientific">Triplophysa rosa</name>
    <name type="common">Cave loach</name>
    <dbReference type="NCBI Taxonomy" id="992332"/>
    <lineage>
        <taxon>Eukaryota</taxon>
        <taxon>Metazoa</taxon>
        <taxon>Chordata</taxon>
        <taxon>Craniata</taxon>
        <taxon>Vertebrata</taxon>
        <taxon>Euteleostomi</taxon>
        <taxon>Actinopterygii</taxon>
        <taxon>Neopterygii</taxon>
        <taxon>Teleostei</taxon>
        <taxon>Ostariophysi</taxon>
        <taxon>Cypriniformes</taxon>
        <taxon>Nemacheilidae</taxon>
        <taxon>Triplophysa</taxon>
    </lineage>
</organism>
<sequence length="71" mass="7445">MQKSLSGGLPVMHHGFLALTGEDCYCCQATGDARSKVIQLYTAKLGQASQVPARLNEAASSETGVSHLPGR</sequence>
<dbReference type="Proteomes" id="UP001059041">
    <property type="component" value="Linkage Group LG1"/>
</dbReference>
<evidence type="ECO:0000313" key="1">
    <source>
        <dbReference type="EMBL" id="KAI7814134.1"/>
    </source>
</evidence>
<accession>A0A9W7X5L3</accession>
<dbReference type="AlphaFoldDB" id="A0A9W7X5L3"/>
<dbReference type="EMBL" id="JAFHDT010000001">
    <property type="protein sequence ID" value="KAI7814134.1"/>
    <property type="molecule type" value="Genomic_DNA"/>
</dbReference>
<comment type="caution">
    <text evidence="1">The sequence shown here is derived from an EMBL/GenBank/DDBJ whole genome shotgun (WGS) entry which is preliminary data.</text>
</comment>
<evidence type="ECO:0000313" key="2">
    <source>
        <dbReference type="Proteomes" id="UP001059041"/>
    </source>
</evidence>
<proteinExistence type="predicted"/>
<reference evidence="1" key="1">
    <citation type="submission" date="2021-02" db="EMBL/GenBank/DDBJ databases">
        <title>Comparative genomics reveals that relaxation of natural selection precedes convergent phenotypic evolution of cavefish.</title>
        <authorList>
            <person name="Peng Z."/>
        </authorList>
    </citation>
    <scope>NUCLEOTIDE SEQUENCE</scope>
    <source>
        <tissue evidence="1">Muscle</tissue>
    </source>
</reference>
<protein>
    <submittedName>
        <fullName evidence="1">Uncharacterized protein</fullName>
    </submittedName>
</protein>